<evidence type="ECO:0000313" key="2">
    <source>
        <dbReference type="EMBL" id="TDK30203.1"/>
    </source>
</evidence>
<dbReference type="Gene3D" id="3.30.70.100">
    <property type="match status" value="1"/>
</dbReference>
<protein>
    <submittedName>
        <fullName evidence="2">Antibiotic biosynthesis monooxygenase</fullName>
    </submittedName>
</protein>
<dbReference type="PANTHER" id="PTHR37811">
    <property type="entry name" value="BLL5343 PROTEIN"/>
    <property type="match status" value="1"/>
</dbReference>
<accession>A0A4R5U7Y7</accession>
<name>A0A4R5U7Y7_9GAMM</name>
<dbReference type="InterPro" id="IPR007138">
    <property type="entry name" value="ABM_dom"/>
</dbReference>
<comment type="caution">
    <text evidence="2">The sequence shown here is derived from an EMBL/GenBank/DDBJ whole genome shotgun (WGS) entry which is preliminary data.</text>
</comment>
<dbReference type="SUPFAM" id="SSF54909">
    <property type="entry name" value="Dimeric alpha+beta barrel"/>
    <property type="match status" value="1"/>
</dbReference>
<dbReference type="Proteomes" id="UP000295543">
    <property type="component" value="Unassembled WGS sequence"/>
</dbReference>
<evidence type="ECO:0000259" key="1">
    <source>
        <dbReference type="Pfam" id="PF03992"/>
    </source>
</evidence>
<dbReference type="InterPro" id="IPR052936">
    <property type="entry name" value="Jasmonate_Hydroxylase-like"/>
</dbReference>
<dbReference type="AlphaFoldDB" id="A0A4R5U7Y7"/>
<evidence type="ECO:0000313" key="3">
    <source>
        <dbReference type="Proteomes" id="UP000295543"/>
    </source>
</evidence>
<reference evidence="2 3" key="1">
    <citation type="submission" date="2019-03" db="EMBL/GenBank/DDBJ databases">
        <title>Luteimonas zhaokaii sp.nov., isolated from the rectal contents of Plateau pika in Yushu, Qinghai Province, China.</title>
        <authorList>
            <person name="Zhang G."/>
        </authorList>
    </citation>
    <scope>NUCLEOTIDE SEQUENCE [LARGE SCALE GENOMIC DNA]</scope>
    <source>
        <strain evidence="2 3">THG-MD21</strain>
    </source>
</reference>
<keyword evidence="2" id="KW-0560">Oxidoreductase</keyword>
<dbReference type="GO" id="GO:0004497">
    <property type="term" value="F:monooxygenase activity"/>
    <property type="evidence" value="ECO:0007669"/>
    <property type="project" value="UniProtKB-KW"/>
</dbReference>
<dbReference type="OrthoDB" id="9797060at2"/>
<proteinExistence type="predicted"/>
<organism evidence="2 3">
    <name type="scientific">Luteimonas terrae</name>
    <dbReference type="NCBI Taxonomy" id="1530191"/>
    <lineage>
        <taxon>Bacteria</taxon>
        <taxon>Pseudomonadati</taxon>
        <taxon>Pseudomonadota</taxon>
        <taxon>Gammaproteobacteria</taxon>
        <taxon>Lysobacterales</taxon>
        <taxon>Lysobacteraceae</taxon>
        <taxon>Luteimonas</taxon>
    </lineage>
</organism>
<keyword evidence="3" id="KW-1185">Reference proteome</keyword>
<dbReference type="InterPro" id="IPR011008">
    <property type="entry name" value="Dimeric_a/b-barrel"/>
</dbReference>
<dbReference type="EMBL" id="SMTG01000005">
    <property type="protein sequence ID" value="TDK30203.1"/>
    <property type="molecule type" value="Genomic_DNA"/>
</dbReference>
<dbReference type="Pfam" id="PF03992">
    <property type="entry name" value="ABM"/>
    <property type="match status" value="1"/>
</dbReference>
<feature type="domain" description="ABM" evidence="1">
    <location>
        <begin position="9"/>
        <end position="75"/>
    </location>
</feature>
<dbReference type="PANTHER" id="PTHR37811:SF2">
    <property type="entry name" value="ABM DOMAIN-CONTAINING PROTEIN"/>
    <property type="match status" value="1"/>
</dbReference>
<sequence length="118" mass="13433">MPRPPYHVAIFRYRRNGEDAVGYGEARRDMLEMAKLQPGFLGMDSIEGEGGEGVTLSYWTDEASIRAWRAQDELGVIREKSRRGWYDHYDLQVARVERAYGWSSAEDGDGTEWDAGSP</sequence>
<gene>
    <name evidence="2" type="ORF">E2F49_12170</name>
</gene>
<keyword evidence="2" id="KW-0503">Monooxygenase</keyword>